<comment type="subcellular location">
    <subcellularLocation>
        <location evidence="1">Cytoplasm</location>
    </subcellularLocation>
</comment>
<keyword evidence="4" id="KW-0963">Cytoplasm</keyword>
<evidence type="ECO:0000313" key="13">
    <source>
        <dbReference type="Proteomes" id="UP001501138"/>
    </source>
</evidence>
<evidence type="ECO:0000256" key="5">
    <source>
        <dbReference type="ARBA" id="ARBA00022491"/>
    </source>
</evidence>
<accession>A0ABN2JTH1</accession>
<evidence type="ECO:0000256" key="10">
    <source>
        <dbReference type="ARBA" id="ARBA00023163"/>
    </source>
</evidence>
<evidence type="ECO:0000256" key="4">
    <source>
        <dbReference type="ARBA" id="ARBA00022490"/>
    </source>
</evidence>
<dbReference type="InterPro" id="IPR043135">
    <property type="entry name" value="Fur_C"/>
</dbReference>
<sequence length="145" mass="15997">MHAVNDSRPPSSPAAQRTPPRMTRQRAAVADALGDTDEFRSAQQLHELVRSRGDAVGLATVYRTLQTMADVGEVDVLRGEDGESLYRRCERREHHHHLVCRVCGRAVEIDGPTVEAWAASVGAAHGFADIEHTVELWGTCAECRR</sequence>
<proteinExistence type="inferred from homology"/>
<dbReference type="PANTHER" id="PTHR33202:SF2">
    <property type="entry name" value="FERRIC UPTAKE REGULATION PROTEIN"/>
    <property type="match status" value="1"/>
</dbReference>
<dbReference type="Gene3D" id="3.30.1490.190">
    <property type="match status" value="1"/>
</dbReference>
<evidence type="ECO:0000313" key="12">
    <source>
        <dbReference type="EMBL" id="GAA1738422.1"/>
    </source>
</evidence>
<comment type="subunit">
    <text evidence="3">Homodimer.</text>
</comment>
<feature type="region of interest" description="Disordered" evidence="11">
    <location>
        <begin position="1"/>
        <end position="23"/>
    </location>
</feature>
<keyword evidence="5" id="KW-0678">Repressor</keyword>
<dbReference type="Pfam" id="PF01475">
    <property type="entry name" value="FUR"/>
    <property type="match status" value="1"/>
</dbReference>
<comment type="caution">
    <text evidence="12">The sequence shown here is derived from an EMBL/GenBank/DDBJ whole genome shotgun (WGS) entry which is preliminary data.</text>
</comment>
<dbReference type="InterPro" id="IPR036388">
    <property type="entry name" value="WH-like_DNA-bd_sf"/>
</dbReference>
<dbReference type="InterPro" id="IPR036390">
    <property type="entry name" value="WH_DNA-bd_sf"/>
</dbReference>
<dbReference type="PANTHER" id="PTHR33202">
    <property type="entry name" value="ZINC UPTAKE REGULATION PROTEIN"/>
    <property type="match status" value="1"/>
</dbReference>
<keyword evidence="6" id="KW-0479">Metal-binding</keyword>
<reference evidence="12 13" key="1">
    <citation type="journal article" date="2019" name="Int. J. Syst. Evol. Microbiol.">
        <title>The Global Catalogue of Microorganisms (GCM) 10K type strain sequencing project: providing services to taxonomists for standard genome sequencing and annotation.</title>
        <authorList>
            <consortium name="The Broad Institute Genomics Platform"/>
            <consortium name="The Broad Institute Genome Sequencing Center for Infectious Disease"/>
            <person name="Wu L."/>
            <person name="Ma J."/>
        </authorList>
    </citation>
    <scope>NUCLEOTIDE SEQUENCE [LARGE SCALE GENOMIC DNA]</scope>
    <source>
        <strain evidence="12 13">JCM 15589</strain>
    </source>
</reference>
<dbReference type="EMBL" id="BAAAPM010000009">
    <property type="protein sequence ID" value="GAA1738422.1"/>
    <property type="molecule type" value="Genomic_DNA"/>
</dbReference>
<keyword evidence="13" id="KW-1185">Reference proteome</keyword>
<keyword evidence="9" id="KW-0238">DNA-binding</keyword>
<evidence type="ECO:0000256" key="6">
    <source>
        <dbReference type="ARBA" id="ARBA00022723"/>
    </source>
</evidence>
<gene>
    <name evidence="12" type="ORF">GCM10009809_36950</name>
</gene>
<dbReference type="Gene3D" id="1.10.10.10">
    <property type="entry name" value="Winged helix-like DNA-binding domain superfamily/Winged helix DNA-binding domain"/>
    <property type="match status" value="1"/>
</dbReference>
<evidence type="ECO:0000256" key="3">
    <source>
        <dbReference type="ARBA" id="ARBA00011738"/>
    </source>
</evidence>
<dbReference type="InterPro" id="IPR002481">
    <property type="entry name" value="FUR"/>
</dbReference>
<dbReference type="CDD" id="cd07153">
    <property type="entry name" value="Fur_like"/>
    <property type="match status" value="1"/>
</dbReference>
<name>A0ABN2JTH1_9MICO</name>
<evidence type="ECO:0000256" key="7">
    <source>
        <dbReference type="ARBA" id="ARBA00022833"/>
    </source>
</evidence>
<keyword evidence="8" id="KW-0805">Transcription regulation</keyword>
<dbReference type="SUPFAM" id="SSF46785">
    <property type="entry name" value="Winged helix' DNA-binding domain"/>
    <property type="match status" value="1"/>
</dbReference>
<keyword evidence="7" id="KW-0862">Zinc</keyword>
<keyword evidence="10" id="KW-0804">Transcription</keyword>
<evidence type="ECO:0000256" key="1">
    <source>
        <dbReference type="ARBA" id="ARBA00004496"/>
    </source>
</evidence>
<comment type="similarity">
    <text evidence="2">Belongs to the Fur family.</text>
</comment>
<dbReference type="Proteomes" id="UP001501138">
    <property type="component" value="Unassembled WGS sequence"/>
</dbReference>
<evidence type="ECO:0000256" key="9">
    <source>
        <dbReference type="ARBA" id="ARBA00023125"/>
    </source>
</evidence>
<organism evidence="12 13">
    <name type="scientific">Isoptericola hypogeus</name>
    <dbReference type="NCBI Taxonomy" id="300179"/>
    <lineage>
        <taxon>Bacteria</taxon>
        <taxon>Bacillati</taxon>
        <taxon>Actinomycetota</taxon>
        <taxon>Actinomycetes</taxon>
        <taxon>Micrococcales</taxon>
        <taxon>Promicromonosporaceae</taxon>
        <taxon>Isoptericola</taxon>
    </lineage>
</organism>
<protein>
    <submittedName>
        <fullName evidence="12">Transcriptional repressor</fullName>
    </submittedName>
</protein>
<evidence type="ECO:0000256" key="11">
    <source>
        <dbReference type="SAM" id="MobiDB-lite"/>
    </source>
</evidence>
<evidence type="ECO:0000256" key="2">
    <source>
        <dbReference type="ARBA" id="ARBA00007957"/>
    </source>
</evidence>
<evidence type="ECO:0000256" key="8">
    <source>
        <dbReference type="ARBA" id="ARBA00023015"/>
    </source>
</evidence>